<comment type="caution">
    <text evidence="1">The sequence shown here is derived from an EMBL/GenBank/DDBJ whole genome shotgun (WGS) entry which is preliminary data.</text>
</comment>
<evidence type="ECO:0000313" key="1">
    <source>
        <dbReference type="EMBL" id="KON30622.1"/>
    </source>
</evidence>
<accession>A0A0M0BPX7</accession>
<protein>
    <submittedName>
        <fullName evidence="1">Uncharacterized protein</fullName>
    </submittedName>
</protein>
<name>A0A0M0BPX7_9ARCH</name>
<evidence type="ECO:0000313" key="2">
    <source>
        <dbReference type="Proteomes" id="UP000037210"/>
    </source>
</evidence>
<organism evidence="1 2">
    <name type="scientific">miscellaneous Crenarchaeota group-15 archaeon DG-45</name>
    <dbReference type="NCBI Taxonomy" id="1685127"/>
    <lineage>
        <taxon>Archaea</taxon>
        <taxon>Candidatus Bathyarchaeota</taxon>
        <taxon>MCG-15</taxon>
    </lineage>
</organism>
<sequence>MDRKTPAQFRYARDRLRLGPKRRGILSYPHFIDVVNIRNSLRIESVDKKLSRQLSRRDTLYLKEKHVRGLDRYHEIERFDYFFSEAQALQRGEYGDVFYVSMGPNPRKKVYKVTIERAGERQVRPNRAIS</sequence>
<proteinExistence type="predicted"/>
<dbReference type="AlphaFoldDB" id="A0A0M0BPX7"/>
<reference evidence="1 2" key="1">
    <citation type="submission" date="2015-06" db="EMBL/GenBank/DDBJ databases">
        <title>New insights into the roles of widespread benthic archaea in carbon and nitrogen cycling.</title>
        <authorList>
            <person name="Lazar C.S."/>
            <person name="Baker B.J."/>
            <person name="Seitz K.W."/>
            <person name="Hyde A.S."/>
            <person name="Dick G.J."/>
            <person name="Hinrichs K.-U."/>
            <person name="Teske A.P."/>
        </authorList>
    </citation>
    <scope>NUCLEOTIDE SEQUENCE [LARGE SCALE GENOMIC DNA]</scope>
    <source>
        <strain evidence="1">DG-45</strain>
    </source>
</reference>
<dbReference type="EMBL" id="LFWZ01000026">
    <property type="protein sequence ID" value="KON30622.1"/>
    <property type="molecule type" value="Genomic_DNA"/>
</dbReference>
<dbReference type="Proteomes" id="UP000037210">
    <property type="component" value="Unassembled WGS sequence"/>
</dbReference>
<gene>
    <name evidence="1" type="ORF">AC482_03405</name>
</gene>